<name>A0ACC7LKT7_9FLAO</name>
<dbReference type="Proteomes" id="UP001595191">
    <property type="component" value="Unassembled WGS sequence"/>
</dbReference>
<evidence type="ECO:0000313" key="2">
    <source>
        <dbReference type="Proteomes" id="UP001595191"/>
    </source>
</evidence>
<comment type="caution">
    <text evidence="1">The sequence shown here is derived from an EMBL/GenBank/DDBJ whole genome shotgun (WGS) entry which is preliminary data.</text>
</comment>
<keyword evidence="2" id="KW-1185">Reference proteome</keyword>
<sequence>MKKIFVLIGFMIFVLYSCTDELERLPQDQFLVENTFTANANFETYAWQLYGMFPGYDLDVLDLEFDTDLMCDNNNGNNGSDWLQGRIIVDAESEDYSNPYSWIRTANIMLDNIDQAPITDVDKNHWRSIGLFFRSFQYFRLLNRYGGVPWIETAISEADTEVLFSARESRDVVAANILRDLTYAEQNIIAEGTAPNSITQDVVRALISRFGLFEGTWRKYHGLSDADTYLQASANASQALIDGHTLHPNYDEVFNSADLASTAGIFLHKQYEVGILTHIITSRMRNSAGNWDLTKKGADTYLFTDGTPVKANANWTDLEKDPYTEFRDRDRRMLITTVPPYQIQNPPGISGNTTEWEHTGDPTHREYIDFMAGLSQPEIHQLPDVNWRGLTVRRSPHFRKNNRGHGYNVTQTGYKLWKYFDKLASIQNQDFADAPIFRLGEIMVNHAEAKYELGEFDQEVADVSVNKLRGRGGVAPLNLTGITEDPDRDPEIPSVLWEIRRERAVELMGEGYRFDDLRRWRKMADYATSERQVGRWIVASDEDNNVPIVGGAAEGYVLPDAWNNAPTPWPDHYYLFPIPSNEIAINPEIEQNPGW</sequence>
<organism evidence="1 2">
    <name type="scientific">Meishania litoralis</name>
    <dbReference type="NCBI Taxonomy" id="3434685"/>
    <lineage>
        <taxon>Bacteria</taxon>
        <taxon>Pseudomonadati</taxon>
        <taxon>Bacteroidota</taxon>
        <taxon>Flavobacteriia</taxon>
        <taxon>Flavobacteriales</taxon>
        <taxon>Flavobacteriaceae</taxon>
        <taxon>Meishania</taxon>
    </lineage>
</organism>
<accession>A0ACC7LKT7</accession>
<evidence type="ECO:0000313" key="1">
    <source>
        <dbReference type="EMBL" id="MFH6603659.1"/>
    </source>
</evidence>
<gene>
    <name evidence="1" type="ORF">ACEZ3G_09240</name>
</gene>
<reference evidence="1" key="1">
    <citation type="submission" date="2024-09" db="EMBL/GenBank/DDBJ databases">
        <authorList>
            <person name="Liu J."/>
        </authorList>
    </citation>
    <scope>NUCLEOTIDE SEQUENCE</scope>
    <source>
        <strain evidence="1">NBU2967</strain>
    </source>
</reference>
<dbReference type="EMBL" id="JBHFPV010000002">
    <property type="protein sequence ID" value="MFH6603659.1"/>
    <property type="molecule type" value="Genomic_DNA"/>
</dbReference>
<proteinExistence type="predicted"/>
<protein>
    <submittedName>
        <fullName evidence="1">RagB/SusD family nutrient uptake outer membrane protein</fullName>
    </submittedName>
</protein>